<feature type="compositionally biased region" description="Low complexity" evidence="13">
    <location>
        <begin position="2008"/>
        <end position="2017"/>
    </location>
</feature>
<feature type="compositionally biased region" description="Low complexity" evidence="13">
    <location>
        <begin position="812"/>
        <end position="839"/>
    </location>
</feature>
<dbReference type="OrthoDB" id="431647at2759"/>
<keyword evidence="12" id="KW-0407">Ion channel</keyword>
<feature type="transmembrane region" description="Helical" evidence="14">
    <location>
        <begin position="1188"/>
        <end position="1215"/>
    </location>
</feature>
<feature type="compositionally biased region" description="Polar residues" evidence="13">
    <location>
        <begin position="110"/>
        <end position="120"/>
    </location>
</feature>
<dbReference type="GeneID" id="94425668"/>
<feature type="region of interest" description="Disordered" evidence="13">
    <location>
        <begin position="317"/>
        <end position="384"/>
    </location>
</feature>
<feature type="compositionally biased region" description="Polar residues" evidence="13">
    <location>
        <begin position="840"/>
        <end position="852"/>
    </location>
</feature>
<evidence type="ECO:0000313" key="16">
    <source>
        <dbReference type="EMBL" id="PHJ23892.1"/>
    </source>
</evidence>
<keyword evidence="6" id="KW-0106">Calcium</keyword>
<feature type="region of interest" description="Disordered" evidence="13">
    <location>
        <begin position="417"/>
        <end position="522"/>
    </location>
</feature>
<feature type="compositionally biased region" description="Low complexity" evidence="13">
    <location>
        <begin position="1594"/>
        <end position="1611"/>
    </location>
</feature>
<keyword evidence="4" id="KW-0107">Calcium channel</keyword>
<feature type="compositionally biased region" description="Basic and acidic residues" evidence="13">
    <location>
        <begin position="1887"/>
        <end position="1897"/>
    </location>
</feature>
<feature type="compositionally biased region" description="Low complexity" evidence="13">
    <location>
        <begin position="692"/>
        <end position="704"/>
    </location>
</feature>
<dbReference type="Gene3D" id="1.10.287.70">
    <property type="match status" value="1"/>
</dbReference>
<dbReference type="Proteomes" id="UP000221165">
    <property type="component" value="Unassembled WGS sequence"/>
</dbReference>
<feature type="compositionally biased region" description="Basic and acidic residues" evidence="13">
    <location>
        <begin position="2038"/>
        <end position="2057"/>
    </location>
</feature>
<feature type="compositionally biased region" description="Low complexity" evidence="13">
    <location>
        <begin position="770"/>
        <end position="792"/>
    </location>
</feature>
<dbReference type="EMBL" id="MIGC01000942">
    <property type="protein sequence ID" value="PHJ23892.1"/>
    <property type="molecule type" value="Genomic_DNA"/>
</dbReference>
<feature type="compositionally biased region" description="Basic and acidic residues" evidence="13">
    <location>
        <begin position="475"/>
        <end position="494"/>
    </location>
</feature>
<keyword evidence="3" id="KW-0109">Calcium transport</keyword>
<feature type="compositionally biased region" description="Polar residues" evidence="13">
    <location>
        <begin position="954"/>
        <end position="965"/>
    </location>
</feature>
<keyword evidence="5 14" id="KW-0812">Transmembrane</keyword>
<evidence type="ECO:0000313" key="17">
    <source>
        <dbReference type="Proteomes" id="UP000221165"/>
    </source>
</evidence>
<evidence type="ECO:0000256" key="4">
    <source>
        <dbReference type="ARBA" id="ARBA00022673"/>
    </source>
</evidence>
<feature type="region of interest" description="Disordered" evidence="13">
    <location>
        <begin position="639"/>
        <end position="930"/>
    </location>
</feature>
<dbReference type="SUPFAM" id="SSF81324">
    <property type="entry name" value="Voltage-gated potassium channels"/>
    <property type="match status" value="1"/>
</dbReference>
<feature type="compositionally biased region" description="Low complexity" evidence="13">
    <location>
        <begin position="582"/>
        <end position="620"/>
    </location>
</feature>
<evidence type="ECO:0000256" key="8">
    <source>
        <dbReference type="ARBA" id="ARBA00022989"/>
    </source>
</evidence>
<dbReference type="InterPro" id="IPR050599">
    <property type="entry name" value="VDCC_alpha-1_subunit"/>
</dbReference>
<evidence type="ECO:0000259" key="15">
    <source>
        <dbReference type="Pfam" id="PF00520"/>
    </source>
</evidence>
<dbReference type="VEuPathDB" id="ToxoDB:CSUI_002255"/>
<feature type="compositionally biased region" description="Low complexity" evidence="13">
    <location>
        <begin position="2292"/>
        <end position="2301"/>
    </location>
</feature>
<sequence length="2307" mass="248066">MTASDGSIEGEREGETQCSSVFRSSACKDVARKSLLFTTRYLSAVKGGRVGRKKKKGKRFLSRSYKHLVTMEESLREDARGCLFLAREEHQPKETEEEEEKEKRKERNLLSVSDVPSNRSKCGFPLGEEGEREEEEEVSGESRRPEASSCSSPFLTMKGKVNSWRGGGKGMPRGRRERGEEQEVSRRLSSSLGRREMRSSELSYALLGEEREEEEEEKRKKRGGIDSPYHPQESPSASSKFSSVTLSGSCIQGDTATDLFSRGEESGDTTIGRGKKTEEEVEREETSPIPFERKFSAKQSTRPTCIPFIRSFSSPLVFPPSSSSPGLAASSLPADVSRREEEEEDSSSSFSPCTDAIEMSLQKGKDEGGCSGSYRDGKNVTSHSQHSLFFSPSASCSSPSLPHSSFLSSSLRASTPALKSVVVSSPDLLSFSKKHREGKDSGEKICFPSSSSSRRGNSSRQPVEKSQRNPVDGSDGLRERDEEKETWESRDAQRHFQVYRQRSGSRQEREGRSASSKKRASQCCPRFYDIENSCSLFSSSSSSSRQLFSSTCRSHPYPTASSPPPPPGVLCSHTHTRSFDGPSTPSSRSPSVSSSSSLSCDSSSSSPSNSPCSSSSSPHISSYTSFSPFCHILSDHHDRNRESLLPPPHPRFREETVLASRPPSSSSSPLPPPPPPSSSRLQEQHQGEEATSSSSPSSSSSQPLPLLPPPSPGTAFSRSKNFSSLYSPLHILSPPPGPHNPHRSASSPRGTPGGGAGSSSSPTNNDSGVSAPLASGNSSSSQNDNSQSSSSSPGGGMAMMSRGRRMLRFQRSSSWEPGSSNSSSSSSSTGTGLNGLSSSANATIPSTCQHPASSSSSSSTSQGGGLSHSSHKKIPPSSLPSPMAPSSIPRHLSPFHSSASRQGEEEQHPPQGGEQGQKRKEDQEDEEEEGRMTKMMMMMLPPPPHNLGAPLGEDSSTLTSYIQNTGRGGESSSSSCSPPCPLCCCGGASAIPCGFCTASHPYVSPLLGTASSKHAAPPSPHGPSTKSPLESRETGEGEEGEDFVYSHSSPPHASLTYPGNDGGVPAFLLYEQQQQLRRDSTGFWAFTGVWADQDAAAAEFRRIAASKGGSSLLTLHAFRLFVTIFVILDVIKLGASTYFYPSNHTAFVVFVGLEFFVWIFFLAEALLKVKILGLRRYFKSMFNCFDCFILLVESIALLLRVAIVADPGGIGYAIFYPLASSSSLNEGEGGNAIDGDNNNGLDESTASSSASNGIANEFLLTPLHRGLLVLDTLQLFRVYRLTFSCRELFLLTKSILHSLRSLQWTALFVFCVIYTCAIFCTWAFYDADDAEMRLLWGNLVLSMFTLFTVLTLEGWNGVANATAEKHPFSRIFFVCFICFTTLTLLNIVTGIILDAYVDMSSRLAAEASYHEHLEKDARNEDILTKAFQQTDFLFSLPASSIAVSGGSSRCLSSSSSSSAYSHHCRHASSSSRHQHQHPGPQHSHPLYFQYPSYQLKSFSCTTDEETPCPHGSSTKLPPCVLPSSSSSSFPQQTLCHCRHHLHSPRKKGLCPAQALADCSACASSVATTGCPSSSSCHHGSPNPNTTPGETRETSSSSSSSSSNHLSSPQQQGHGGTSHTGVSTCCSCYYDYYNYCLRQQEAWRHHHGGSLGGGGGAVCGTALSTLQQERSCHVYSDSDRDILIGNNCRGGVCPACISSSSSQRGMRMCRPSASSSSSSPPPPPTTQNACNSSSSSSSSSPLLFGAPKLERKMTGLTSECSTTAPRATTECPNEGSGTAPGGGGRSTSRKKKETAGALFLSDAGACSSSSSSSSSVKGGEGEEEDDVEEGGRGGGHPVYGDECEMKEKEKNLPTHLGGASSHHGGGKSGLKNERKTMRKKKLLLKGGGGDHKNKKDTIDVDWDREEDDLEESGVVRDEGEDDEDEDDHRRLGRMRFFHRKRSSRLSLRGGPGGGRGGSSSLCSSCGASCLFSNFVWGKKKSQGEGCRGRQQQQQHHHHLLLHPHHHQVHALPHSPGAPEAGGGHEGIDERKNGGRHLGRSKDLSTKGEENLQDEGNHHDQHHHCHLQPHGQEEEETPEKLKEIACLNLSHLHPLDILQHPAVLDALEKADIPLFQAFDVLNLYYTRGVEFITVKEFAESCNRVCGSSTGRQLLQMQIDLHQKLSRMEKRVRRLARNFHDHQQVLLFLLQQHQTYPYHHHHHSSPSSSSFPLSAPSKASSPHLLPSVHQPSLVASLHDHTNTNPLLSSSSASCAGTGGGGGGGSGGGILRRSATAASLTAAAPPPPGGGGASAQGGSSQQQQQHVSHVL</sequence>
<evidence type="ECO:0000256" key="12">
    <source>
        <dbReference type="ARBA" id="ARBA00023303"/>
    </source>
</evidence>
<dbReference type="PANTHER" id="PTHR45628:SF7">
    <property type="entry name" value="VOLTAGE-DEPENDENT CALCIUM CHANNEL TYPE A SUBUNIT ALPHA-1"/>
    <property type="match status" value="1"/>
</dbReference>
<feature type="transmembrane region" description="Helical" evidence="14">
    <location>
        <begin position="1336"/>
        <end position="1359"/>
    </location>
</feature>
<feature type="transmembrane region" description="Helical" evidence="14">
    <location>
        <begin position="1117"/>
        <end position="1140"/>
    </location>
</feature>
<organism evidence="16 17">
    <name type="scientific">Cystoisospora suis</name>
    <dbReference type="NCBI Taxonomy" id="483139"/>
    <lineage>
        <taxon>Eukaryota</taxon>
        <taxon>Sar</taxon>
        <taxon>Alveolata</taxon>
        <taxon>Apicomplexa</taxon>
        <taxon>Conoidasida</taxon>
        <taxon>Coccidia</taxon>
        <taxon>Eucoccidiorida</taxon>
        <taxon>Eimeriorina</taxon>
        <taxon>Sarcocystidae</taxon>
        <taxon>Cystoisospora</taxon>
    </lineage>
</organism>
<feature type="compositionally biased region" description="Basic and acidic residues" evidence="13">
    <location>
        <begin position="177"/>
        <end position="186"/>
    </location>
</feature>
<feature type="compositionally biased region" description="Acidic residues" evidence="13">
    <location>
        <begin position="1898"/>
        <end position="1910"/>
    </location>
</feature>
<feature type="region of interest" description="Disordered" evidence="13">
    <location>
        <begin position="2195"/>
        <end position="2223"/>
    </location>
</feature>
<keyword evidence="17" id="KW-1185">Reference proteome</keyword>
<feature type="compositionally biased region" description="Low complexity" evidence="13">
    <location>
        <begin position="317"/>
        <end position="334"/>
    </location>
</feature>
<feature type="transmembrane region" description="Helical" evidence="14">
    <location>
        <begin position="1146"/>
        <end position="1167"/>
    </location>
</feature>
<gene>
    <name evidence="16" type="ORF">CSUI_002255</name>
</gene>
<keyword evidence="10 14" id="KW-0472">Membrane</keyword>
<dbReference type="GO" id="GO:0005891">
    <property type="term" value="C:voltage-gated calcium channel complex"/>
    <property type="evidence" value="ECO:0007669"/>
    <property type="project" value="TreeGrafter"/>
</dbReference>
<feature type="region of interest" description="Disordered" evidence="13">
    <location>
        <begin position="1571"/>
        <end position="1618"/>
    </location>
</feature>
<feature type="compositionally biased region" description="Basic and acidic residues" evidence="13">
    <location>
        <begin position="1842"/>
        <end position="1851"/>
    </location>
</feature>
<feature type="region of interest" description="Disordered" evidence="13">
    <location>
        <begin position="943"/>
        <end position="975"/>
    </location>
</feature>
<dbReference type="InterPro" id="IPR027359">
    <property type="entry name" value="Volt_channel_dom_sf"/>
</dbReference>
<feature type="compositionally biased region" description="Polar residues" evidence="13">
    <location>
        <begin position="714"/>
        <end position="726"/>
    </location>
</feature>
<evidence type="ECO:0000256" key="11">
    <source>
        <dbReference type="ARBA" id="ARBA00023180"/>
    </source>
</evidence>
<feature type="compositionally biased region" description="Low complexity" evidence="13">
    <location>
        <begin position="449"/>
        <end position="460"/>
    </location>
</feature>
<feature type="region of interest" description="Disordered" evidence="13">
    <location>
        <begin position="2245"/>
        <end position="2307"/>
    </location>
</feature>
<keyword evidence="9" id="KW-0406">Ion transport</keyword>
<evidence type="ECO:0000256" key="14">
    <source>
        <dbReference type="SAM" id="Phobius"/>
    </source>
</evidence>
<feature type="region of interest" description="Disordered" evidence="13">
    <location>
        <begin position="1701"/>
        <end position="1928"/>
    </location>
</feature>
<feature type="region of interest" description="Disordered" evidence="13">
    <location>
        <begin position="536"/>
        <end position="620"/>
    </location>
</feature>
<keyword evidence="2" id="KW-0813">Transport</keyword>
<feature type="compositionally biased region" description="Polar residues" evidence="13">
    <location>
        <begin position="233"/>
        <end position="255"/>
    </location>
</feature>
<feature type="compositionally biased region" description="Polar residues" evidence="13">
    <location>
        <begin position="1754"/>
        <end position="1765"/>
    </location>
</feature>
<dbReference type="GO" id="GO:0008331">
    <property type="term" value="F:high voltage-gated calcium channel activity"/>
    <property type="evidence" value="ECO:0007669"/>
    <property type="project" value="TreeGrafter"/>
</dbReference>
<feature type="region of interest" description="Disordered" evidence="13">
    <location>
        <begin position="2002"/>
        <end position="2077"/>
    </location>
</feature>
<evidence type="ECO:0000256" key="9">
    <source>
        <dbReference type="ARBA" id="ARBA00023065"/>
    </source>
</evidence>
<evidence type="ECO:0000256" key="3">
    <source>
        <dbReference type="ARBA" id="ARBA00022568"/>
    </source>
</evidence>
<comment type="subcellular location">
    <subcellularLocation>
        <location evidence="1">Membrane</location>
        <topology evidence="1">Multi-pass membrane protein</topology>
    </subcellularLocation>
</comment>
<protein>
    <submittedName>
        <fullName evidence="16">Cation channel family protein</fullName>
    </submittedName>
</protein>
<dbReference type="PANTHER" id="PTHR45628">
    <property type="entry name" value="VOLTAGE-DEPENDENT CALCIUM CHANNEL TYPE A SUBUNIT ALPHA-1"/>
    <property type="match status" value="1"/>
</dbReference>
<evidence type="ECO:0000256" key="1">
    <source>
        <dbReference type="ARBA" id="ARBA00004141"/>
    </source>
</evidence>
<feature type="compositionally biased region" description="Acidic residues" evidence="13">
    <location>
        <begin position="128"/>
        <end position="139"/>
    </location>
</feature>
<comment type="caution">
    <text evidence="16">The sequence shown here is derived from an EMBL/GenBank/DDBJ whole genome shotgun (WGS) entry which is preliminary data.</text>
</comment>
<feature type="compositionally biased region" description="Low complexity" evidence="13">
    <location>
        <begin position="2270"/>
        <end position="2279"/>
    </location>
</feature>
<feature type="compositionally biased region" description="Low complexity" evidence="13">
    <location>
        <begin position="1571"/>
        <end position="1581"/>
    </location>
</feature>
<feature type="compositionally biased region" description="Low complexity" evidence="13">
    <location>
        <begin position="1806"/>
        <end position="1816"/>
    </location>
</feature>
<evidence type="ECO:0000256" key="2">
    <source>
        <dbReference type="ARBA" id="ARBA00022448"/>
    </source>
</evidence>
<feature type="region of interest" description="Disordered" evidence="13">
    <location>
        <begin position="1010"/>
        <end position="1045"/>
    </location>
</feature>
<name>A0A2C6L9P9_9APIC</name>
<feature type="compositionally biased region" description="Low complexity" evidence="13">
    <location>
        <begin position="2202"/>
        <end position="2223"/>
    </location>
</feature>
<evidence type="ECO:0000256" key="6">
    <source>
        <dbReference type="ARBA" id="ARBA00022837"/>
    </source>
</evidence>
<dbReference type="InterPro" id="IPR005821">
    <property type="entry name" value="Ion_trans_dom"/>
</dbReference>
<dbReference type="Gene3D" id="1.20.120.350">
    <property type="entry name" value="Voltage-gated potassium channels. Chain C"/>
    <property type="match status" value="1"/>
</dbReference>
<feature type="region of interest" description="Disordered" evidence="13">
    <location>
        <begin position="86"/>
        <end position="298"/>
    </location>
</feature>
<proteinExistence type="predicted"/>
<dbReference type="Pfam" id="PF00520">
    <property type="entry name" value="Ion_trans"/>
    <property type="match status" value="1"/>
</dbReference>
<dbReference type="GO" id="GO:0098703">
    <property type="term" value="P:calcium ion import across plasma membrane"/>
    <property type="evidence" value="ECO:0007669"/>
    <property type="project" value="TreeGrafter"/>
</dbReference>
<evidence type="ECO:0000256" key="10">
    <source>
        <dbReference type="ARBA" id="ARBA00023136"/>
    </source>
</evidence>
<keyword evidence="7" id="KW-0851">Voltage-gated channel</keyword>
<accession>A0A2C6L9P9</accession>
<reference evidence="16 17" key="1">
    <citation type="journal article" date="2017" name="Int. J. Parasitol.">
        <title>The genome of the protozoan parasite Cystoisospora suis and a reverse vaccinology approach to identify vaccine candidates.</title>
        <authorList>
            <person name="Palmieri N."/>
            <person name="Shrestha A."/>
            <person name="Ruttkowski B."/>
            <person name="Beck T."/>
            <person name="Vogl C."/>
            <person name="Tomley F."/>
            <person name="Blake D.P."/>
            <person name="Joachim A."/>
        </authorList>
    </citation>
    <scope>NUCLEOTIDE SEQUENCE [LARGE SCALE GENOMIC DNA]</scope>
    <source>
        <strain evidence="16 17">Wien I</strain>
    </source>
</reference>
<evidence type="ECO:0000256" key="7">
    <source>
        <dbReference type="ARBA" id="ARBA00022882"/>
    </source>
</evidence>
<keyword evidence="11" id="KW-0325">Glycoprotein</keyword>
<feature type="domain" description="Ion transport" evidence="15">
    <location>
        <begin position="1117"/>
        <end position="1402"/>
    </location>
</feature>
<feature type="compositionally biased region" description="Gly residues" evidence="13">
    <location>
        <begin position="2253"/>
        <end position="2266"/>
    </location>
</feature>
<keyword evidence="8 14" id="KW-1133">Transmembrane helix</keyword>
<evidence type="ECO:0000256" key="5">
    <source>
        <dbReference type="ARBA" id="ARBA00022692"/>
    </source>
</evidence>
<evidence type="ECO:0000256" key="13">
    <source>
        <dbReference type="SAM" id="MobiDB-lite"/>
    </source>
</evidence>
<feature type="compositionally biased region" description="Low complexity" evidence="13">
    <location>
        <begin position="536"/>
        <end position="560"/>
    </location>
</feature>
<feature type="transmembrane region" description="Helical" evidence="14">
    <location>
        <begin position="1371"/>
        <end position="1393"/>
    </location>
</feature>
<dbReference type="RefSeq" id="XP_067925566.1">
    <property type="nucleotide sequence ID" value="XM_068062457.1"/>
</dbReference>
<feature type="transmembrane region" description="Helical" evidence="14">
    <location>
        <begin position="1304"/>
        <end position="1324"/>
    </location>
</feature>